<evidence type="ECO:0000313" key="1">
    <source>
        <dbReference type="EMBL" id="TDL15952.1"/>
    </source>
</evidence>
<dbReference type="VEuPathDB" id="FungiDB:BD410DRAFT_79940"/>
<dbReference type="Proteomes" id="UP000294933">
    <property type="component" value="Unassembled WGS sequence"/>
</dbReference>
<sequence>MKLVQSLEKYRPSRRRGTRTITASADGQVLEYLSKTSGSDLETLSIESRCNADELRSQCVHLPAEILILVFLALQNSASPWTLEGRKWIRATHVCRKWREASLAWPDLWTFVDTSWGTIATEFIRRSGVVPLKLRVGLKVFASHPQIEVVNFAFEQVSRASELHIFTYDSIERLSDISGKLTLPETLHTISLHSQIQCPFPHLLFRNIPIGLKHLETTLISLPSQPDLLRQLTHLKIHHYQRFSVPPCDVLRMLGFCTTLLEFELDYEGCMSLLPPDTSCVSLPCLRRLRLVVSQSGFVDLLNRIIFPIGVSLHLESPVPINSPVLFIPRVLCSIYDSCHLGISPGAICLQATHITTHGREVTMDVIFCHNFGHFAVRLGLKELRTNFRALLPQLQSLTISVSSRWQLAEPFFIQPSFTEHLALVLADIPRLATLIIHGNDSVVAKNGLIIPLFLALRMEQSPCPNLRSLIFTKFSFISSLDTGLRDEFVACAKVRDQRGVRFAKVDISECYAVEQSLVDELTPLVDTVVQPSSRAM</sequence>
<protein>
    <submittedName>
        <fullName evidence="1">Uncharacterized protein</fullName>
    </submittedName>
</protein>
<evidence type="ECO:0000313" key="2">
    <source>
        <dbReference type="Proteomes" id="UP000294933"/>
    </source>
</evidence>
<dbReference type="EMBL" id="ML170256">
    <property type="protein sequence ID" value="TDL15952.1"/>
    <property type="molecule type" value="Genomic_DNA"/>
</dbReference>
<accession>A0A4Y7PM74</accession>
<dbReference type="AlphaFoldDB" id="A0A4Y7PM74"/>
<keyword evidence="2" id="KW-1185">Reference proteome</keyword>
<organism evidence="1 2">
    <name type="scientific">Rickenella mellea</name>
    <dbReference type="NCBI Taxonomy" id="50990"/>
    <lineage>
        <taxon>Eukaryota</taxon>
        <taxon>Fungi</taxon>
        <taxon>Dikarya</taxon>
        <taxon>Basidiomycota</taxon>
        <taxon>Agaricomycotina</taxon>
        <taxon>Agaricomycetes</taxon>
        <taxon>Hymenochaetales</taxon>
        <taxon>Rickenellaceae</taxon>
        <taxon>Rickenella</taxon>
    </lineage>
</organism>
<proteinExistence type="predicted"/>
<gene>
    <name evidence="1" type="ORF">BD410DRAFT_79940</name>
</gene>
<name>A0A4Y7PM74_9AGAM</name>
<reference evidence="1 2" key="1">
    <citation type="submission" date="2018-06" db="EMBL/GenBank/DDBJ databases">
        <title>A transcriptomic atlas of mushroom development highlights an independent origin of complex multicellularity.</title>
        <authorList>
            <consortium name="DOE Joint Genome Institute"/>
            <person name="Krizsan K."/>
            <person name="Almasi E."/>
            <person name="Merenyi Z."/>
            <person name="Sahu N."/>
            <person name="Viragh M."/>
            <person name="Koszo T."/>
            <person name="Mondo S."/>
            <person name="Kiss B."/>
            <person name="Balint B."/>
            <person name="Kues U."/>
            <person name="Barry K."/>
            <person name="Hegedus J.C."/>
            <person name="Henrissat B."/>
            <person name="Johnson J."/>
            <person name="Lipzen A."/>
            <person name="Ohm R."/>
            <person name="Nagy I."/>
            <person name="Pangilinan J."/>
            <person name="Yan J."/>
            <person name="Xiong Y."/>
            <person name="Grigoriev I.V."/>
            <person name="Hibbett D.S."/>
            <person name="Nagy L.G."/>
        </authorList>
    </citation>
    <scope>NUCLEOTIDE SEQUENCE [LARGE SCALE GENOMIC DNA]</scope>
    <source>
        <strain evidence="1 2">SZMC22713</strain>
    </source>
</reference>
<dbReference type="OrthoDB" id="2898559at2759"/>
<dbReference type="STRING" id="50990.A0A4Y7PM74"/>